<organism evidence="2 3">
    <name type="scientific">Rosistilla ulvae</name>
    <dbReference type="NCBI Taxonomy" id="1930277"/>
    <lineage>
        <taxon>Bacteria</taxon>
        <taxon>Pseudomonadati</taxon>
        <taxon>Planctomycetota</taxon>
        <taxon>Planctomycetia</taxon>
        <taxon>Pirellulales</taxon>
        <taxon>Pirellulaceae</taxon>
        <taxon>Rosistilla</taxon>
    </lineage>
</organism>
<evidence type="ECO:0000256" key="1">
    <source>
        <dbReference type="ARBA" id="ARBA00023118"/>
    </source>
</evidence>
<dbReference type="OrthoDB" id="5621871at2"/>
<dbReference type="AlphaFoldDB" id="A0A517M0I3"/>
<dbReference type="NCBIfam" id="TIGR01876">
    <property type="entry name" value="cas_Cas5d"/>
    <property type="match status" value="1"/>
</dbReference>
<keyword evidence="3" id="KW-1185">Reference proteome</keyword>
<dbReference type="Proteomes" id="UP000319557">
    <property type="component" value="Chromosome"/>
</dbReference>
<reference evidence="2 3" key="1">
    <citation type="submission" date="2019-02" db="EMBL/GenBank/DDBJ databases">
        <title>Deep-cultivation of Planctomycetes and their phenomic and genomic characterization uncovers novel biology.</title>
        <authorList>
            <person name="Wiegand S."/>
            <person name="Jogler M."/>
            <person name="Boedeker C."/>
            <person name="Pinto D."/>
            <person name="Vollmers J."/>
            <person name="Rivas-Marin E."/>
            <person name="Kohn T."/>
            <person name="Peeters S.H."/>
            <person name="Heuer A."/>
            <person name="Rast P."/>
            <person name="Oberbeckmann S."/>
            <person name="Bunk B."/>
            <person name="Jeske O."/>
            <person name="Meyerdierks A."/>
            <person name="Storesund J.E."/>
            <person name="Kallscheuer N."/>
            <person name="Luecker S."/>
            <person name="Lage O.M."/>
            <person name="Pohl T."/>
            <person name="Merkel B.J."/>
            <person name="Hornburger P."/>
            <person name="Mueller R.-W."/>
            <person name="Bruemmer F."/>
            <person name="Labrenz M."/>
            <person name="Spormann A.M."/>
            <person name="Op den Camp H."/>
            <person name="Overmann J."/>
            <person name="Amann R."/>
            <person name="Jetten M.S.M."/>
            <person name="Mascher T."/>
            <person name="Medema M.H."/>
            <person name="Devos D.P."/>
            <person name="Kaster A.-K."/>
            <person name="Ovreas L."/>
            <person name="Rohde M."/>
            <person name="Galperin M.Y."/>
            <person name="Jogler C."/>
        </authorList>
    </citation>
    <scope>NUCLEOTIDE SEQUENCE [LARGE SCALE GENOMIC DNA]</scope>
    <source>
        <strain evidence="2 3">EC9</strain>
    </source>
</reference>
<dbReference type="KEGG" id="ruv:EC9_25740"/>
<sequence length="239" mass="27763">MMPQIHVVEFYGDFGCFSRPEASVERFSYAVPPHSAARNLMDSIYFHPQFRWVVHKAELLMEPQWVALRRNEVKEKINLNAVGRFIDGEGVEPILADGDKASTGSDEKGRTQRQTMALRNPRYRLHASIEPWPEYRKIQKKYNDIFQRRLKSGQCFQQPYFGQREFVAYFCQPTDKKPFPMNQELGLMVYDTFDQSRPGSNESRPSISLFRAELVDGVLDYPAYDSEAVLRPHRSTEAS</sequence>
<name>A0A517M0I3_9BACT</name>
<evidence type="ECO:0000313" key="2">
    <source>
        <dbReference type="EMBL" id="QDS88384.1"/>
    </source>
</evidence>
<dbReference type="Pfam" id="PF09704">
    <property type="entry name" value="Cas_Cas5d"/>
    <property type="match status" value="1"/>
</dbReference>
<dbReference type="NCBIfam" id="TIGR02593">
    <property type="entry name" value="CRISPR_cas5"/>
    <property type="match status" value="1"/>
</dbReference>
<dbReference type="Gene3D" id="3.30.70.2660">
    <property type="match status" value="1"/>
</dbReference>
<protein>
    <submittedName>
        <fullName evidence="2">CRISPR-associated protein Cas5</fullName>
    </submittedName>
</protein>
<keyword evidence="1" id="KW-0051">Antiviral defense</keyword>
<dbReference type="EMBL" id="CP036261">
    <property type="protein sequence ID" value="QDS88384.1"/>
    <property type="molecule type" value="Genomic_DNA"/>
</dbReference>
<accession>A0A517M0I3</accession>
<dbReference type="InterPro" id="IPR021124">
    <property type="entry name" value="CRISPR-assoc_prot_Cas5"/>
</dbReference>
<gene>
    <name evidence="2" type="primary">cas5</name>
    <name evidence="2" type="ORF">EC9_25740</name>
</gene>
<evidence type="ECO:0000313" key="3">
    <source>
        <dbReference type="Proteomes" id="UP000319557"/>
    </source>
</evidence>
<proteinExistence type="predicted"/>
<dbReference type="InterPro" id="IPR013422">
    <property type="entry name" value="CRISPR-assoc_prot_Cas5_N"/>
</dbReference>
<dbReference type="GO" id="GO:0004519">
    <property type="term" value="F:endonuclease activity"/>
    <property type="evidence" value="ECO:0007669"/>
    <property type="project" value="InterPro"/>
</dbReference>
<dbReference type="GO" id="GO:0043571">
    <property type="term" value="P:maintenance of CRISPR repeat elements"/>
    <property type="evidence" value="ECO:0007669"/>
    <property type="project" value="InterPro"/>
</dbReference>
<dbReference type="GO" id="GO:0051607">
    <property type="term" value="P:defense response to virus"/>
    <property type="evidence" value="ECO:0007669"/>
    <property type="project" value="UniProtKB-KW"/>
</dbReference>
<dbReference type="InterPro" id="IPR010155">
    <property type="entry name" value="CRISPR-assoc_prot_Cas5d"/>
</dbReference>